<dbReference type="EMBL" id="JAPQFL010000001">
    <property type="protein sequence ID" value="MDD9326723.1"/>
    <property type="molecule type" value="Genomic_DNA"/>
</dbReference>
<evidence type="ECO:0000313" key="1">
    <source>
        <dbReference type="EMBL" id="MDD9326723.1"/>
    </source>
</evidence>
<accession>A0A9X4E787</accession>
<reference evidence="1" key="1">
    <citation type="submission" date="2022-10" db="EMBL/GenBank/DDBJ databases">
        <authorList>
            <person name="Boutroux M."/>
        </authorList>
    </citation>
    <scope>NUCLEOTIDE SEQUENCE</scope>
    <source>
        <strain evidence="1">51.81</strain>
    </source>
</reference>
<evidence type="ECO:0000313" key="3">
    <source>
        <dbReference type="Proteomes" id="UP001149607"/>
    </source>
</evidence>
<proteinExistence type="predicted"/>
<protein>
    <submittedName>
        <fullName evidence="1">Uncharacterized protein</fullName>
    </submittedName>
</protein>
<dbReference type="Proteomes" id="UP001149607">
    <property type="component" value="Chromosome"/>
</dbReference>
<dbReference type="EMBL" id="CP146598">
    <property type="protein sequence ID" value="WWY03145.1"/>
    <property type="molecule type" value="Genomic_DNA"/>
</dbReference>
<evidence type="ECO:0000313" key="2">
    <source>
        <dbReference type="EMBL" id="WWY03145.1"/>
    </source>
</evidence>
<dbReference type="RefSeq" id="WP_274584070.1">
    <property type="nucleotide sequence ID" value="NZ_CP146598.1"/>
</dbReference>
<name>A0A9X4E787_9NEIS</name>
<organism evidence="1">
    <name type="scientific">Neisseria leonii</name>
    <dbReference type="NCBI Taxonomy" id="2995413"/>
    <lineage>
        <taxon>Bacteria</taxon>
        <taxon>Pseudomonadati</taxon>
        <taxon>Pseudomonadota</taxon>
        <taxon>Betaproteobacteria</taxon>
        <taxon>Neisseriales</taxon>
        <taxon>Neisseriaceae</taxon>
        <taxon>Neisseria</taxon>
    </lineage>
</organism>
<dbReference type="AlphaFoldDB" id="A0A9X4E787"/>
<keyword evidence="3" id="KW-1185">Reference proteome</keyword>
<sequence length="329" mass="36841">MMIELGGILSDSDLHTALTAESDTLQCFIVVEGKDYHASFPASFAEALVEIQRNFYKTAAYALYGKDDIRKLTKRELKNYELVFVVRQGSTDVIIKFLEAVAELAEKVMKDMTAKEKAAFILKLTAVLCFFGGAVWAYDSYREAATVVAVEQEETKQIVEQEKTKQVAEQEETKRIQAALAKERGVLPTPAEVLSHARTMSEENKSAILKGVRNADSVRIGDRLYRSEQIQELTQRAERGSMRAEISTGIYTIVVSNFRDSEIIRLTLADEKGNELSAALDTDETDADTMDLIWQAIKGRKPLKMSINKTFVGDTLKDAYIKQVTPVNF</sequence>
<reference evidence="2" key="2">
    <citation type="submission" date="2024-02" db="EMBL/GenBank/DDBJ databases">
        <title>Neisseria leonii sp. nov.</title>
        <authorList>
            <person name="Boutroux M."/>
            <person name="Favre-Rochex S."/>
            <person name="Gorgette O."/>
            <person name="Touak G."/>
            <person name="Muhle E."/>
            <person name="Chesneau O."/>
            <person name="Clermont D."/>
            <person name="Rahi P."/>
        </authorList>
    </citation>
    <scope>NUCLEOTIDE SEQUENCE</scope>
    <source>
        <strain evidence="2">51.81</strain>
    </source>
</reference>
<gene>
    <name evidence="1" type="ORF">ORY91_000090</name>
    <name evidence="2" type="ORF">V9W64_10765</name>
</gene>